<reference evidence="5" key="1">
    <citation type="submission" date="2023-07" db="EMBL/GenBank/DDBJ databases">
        <authorList>
            <consortium name="AG Swart"/>
            <person name="Singh M."/>
            <person name="Singh A."/>
            <person name="Seah K."/>
            <person name="Emmerich C."/>
        </authorList>
    </citation>
    <scope>NUCLEOTIDE SEQUENCE</scope>
    <source>
        <strain evidence="5">DP1</strain>
    </source>
</reference>
<keyword evidence="3" id="KW-0175">Coiled coil</keyword>
<dbReference type="Proteomes" id="UP001295684">
    <property type="component" value="Unassembled WGS sequence"/>
</dbReference>
<evidence type="ECO:0000256" key="2">
    <source>
        <dbReference type="ARBA" id="ARBA00022737"/>
    </source>
</evidence>
<evidence type="ECO:0000313" key="6">
    <source>
        <dbReference type="Proteomes" id="UP001295684"/>
    </source>
</evidence>
<feature type="compositionally biased region" description="Polar residues" evidence="4">
    <location>
        <begin position="810"/>
        <end position="822"/>
    </location>
</feature>
<dbReference type="InterPro" id="IPR032675">
    <property type="entry name" value="LRR_dom_sf"/>
</dbReference>
<feature type="compositionally biased region" description="Polar residues" evidence="4">
    <location>
        <begin position="779"/>
        <end position="801"/>
    </location>
</feature>
<dbReference type="InterPro" id="IPR025875">
    <property type="entry name" value="Leu-rich_rpt_4"/>
</dbReference>
<organism evidence="5 6">
    <name type="scientific">Euplotes crassus</name>
    <dbReference type="NCBI Taxonomy" id="5936"/>
    <lineage>
        <taxon>Eukaryota</taxon>
        <taxon>Sar</taxon>
        <taxon>Alveolata</taxon>
        <taxon>Ciliophora</taxon>
        <taxon>Intramacronucleata</taxon>
        <taxon>Spirotrichea</taxon>
        <taxon>Hypotrichia</taxon>
        <taxon>Euplotida</taxon>
        <taxon>Euplotidae</taxon>
        <taxon>Moneuplotes</taxon>
    </lineage>
</organism>
<protein>
    <submittedName>
        <fullName evidence="5">Uncharacterized protein</fullName>
    </submittedName>
</protein>
<gene>
    <name evidence="5" type="ORF">ECRASSUSDP1_LOCUS27389</name>
</gene>
<dbReference type="SUPFAM" id="SSF52058">
    <property type="entry name" value="L domain-like"/>
    <property type="match status" value="1"/>
</dbReference>
<feature type="coiled-coil region" evidence="3">
    <location>
        <begin position="524"/>
        <end position="551"/>
    </location>
</feature>
<dbReference type="AlphaFoldDB" id="A0AAD1Y765"/>
<feature type="compositionally biased region" description="Polar residues" evidence="4">
    <location>
        <begin position="737"/>
        <end position="767"/>
    </location>
</feature>
<name>A0AAD1Y765_EUPCR</name>
<evidence type="ECO:0000256" key="3">
    <source>
        <dbReference type="SAM" id="Coils"/>
    </source>
</evidence>
<dbReference type="InterPro" id="IPR001611">
    <property type="entry name" value="Leu-rich_rpt"/>
</dbReference>
<dbReference type="EMBL" id="CAMPGE010028267">
    <property type="protein sequence ID" value="CAI2385803.1"/>
    <property type="molecule type" value="Genomic_DNA"/>
</dbReference>
<dbReference type="PANTHER" id="PTHR46759">
    <property type="entry name" value="LEUCINE-RICH REPEAT-CONTAINING PROTEIN 72"/>
    <property type="match status" value="1"/>
</dbReference>
<feature type="coiled-coil region" evidence="3">
    <location>
        <begin position="588"/>
        <end position="651"/>
    </location>
</feature>
<evidence type="ECO:0000256" key="1">
    <source>
        <dbReference type="ARBA" id="ARBA00022614"/>
    </source>
</evidence>
<sequence length="840" mass="97651">MQFDRINKEMMEEIRNRKPNLKTLNLSTHNIEKIEHLELLSSLERLNISSNKIGSLTGLNGNSKLTELNLSNNCIKTCEGISRLTALEVLNLADNEIAEIEEIQRFKVNISLKELDLTGNPVCDLDDYREQVLHFLPNLKMLDKIPVIKNEAAIRERSKNRKQIEDVIGKFLKTKIPPKSIEKSTEIQAPFKNTSLSNIPEEHKRHISDLPSLVDVSRAESHKMQKEHQSMNYSLGQDLKAPLITLERQNNDQKDVEKSGLFSFINSKNIDTTTNPAKDSLKEIIAIQEEFIKKKSSNLVPELLKVWRNKVFELLFENKKSDLLNIQKSKLLESENKKLADDIDQMGYLLQKSQKELEACQYEMDNAPNEYEQIMKNYKATLFKQVKEILTKHDQETRANEERVEDSLYALQSYFKRLQIVEKRIRTYAQLVQSERESYKEKYKQFQKNQKNNIKAEDDNFQLSKELKEVRRAMEEKDHEIATLKREILMEKESYQTLSQTKNIDTERTVNEALLKVKNIDSTNQALKSDNERLITRIKEHENDLIGLRTDLATHTKLKESEINNVTHKLQNELLIKDQNIQSLNLKIEQLNGSNQLQLQRLEKMQEELAACEKSFQNRLSTMAQEKDYTIESLKSKIKHLEEENKVANERLMRKMNFQESLFGAQEERINTHPRPQRQEVVNQSEDFNIANDFPPQHHREFIASHDFARGPPIFGEGMKVPQGTKENPIELQPVRISTSNSHQSVDLNAPSPSFSKVSNNSHPSQRSMEEFKKPNGDSFGSISGPQMVNQEGHQSRSNHQTRNEMHTIHTMQNERSWQNPMAMSRENMPEYSFIPRTNQ</sequence>
<evidence type="ECO:0000256" key="4">
    <source>
        <dbReference type="SAM" id="MobiDB-lite"/>
    </source>
</evidence>
<dbReference type="Pfam" id="PF12799">
    <property type="entry name" value="LRR_4"/>
    <property type="match status" value="1"/>
</dbReference>
<keyword evidence="6" id="KW-1185">Reference proteome</keyword>
<dbReference type="Pfam" id="PF13516">
    <property type="entry name" value="LRR_6"/>
    <property type="match status" value="1"/>
</dbReference>
<dbReference type="PROSITE" id="PS51450">
    <property type="entry name" value="LRR"/>
    <property type="match status" value="5"/>
</dbReference>
<dbReference type="Gene3D" id="3.80.10.10">
    <property type="entry name" value="Ribonuclease Inhibitor"/>
    <property type="match status" value="1"/>
</dbReference>
<evidence type="ECO:0000313" key="5">
    <source>
        <dbReference type="EMBL" id="CAI2385803.1"/>
    </source>
</evidence>
<keyword evidence="1" id="KW-0433">Leucine-rich repeat</keyword>
<proteinExistence type="predicted"/>
<dbReference type="PANTHER" id="PTHR46759:SF1">
    <property type="entry name" value="LEUCINE-RICH REPEAT-CONTAINING PROTEIN 72"/>
    <property type="match status" value="1"/>
</dbReference>
<dbReference type="SMART" id="SM00365">
    <property type="entry name" value="LRR_SD22"/>
    <property type="match status" value="3"/>
</dbReference>
<comment type="caution">
    <text evidence="5">The sequence shown here is derived from an EMBL/GenBank/DDBJ whole genome shotgun (WGS) entry which is preliminary data.</text>
</comment>
<accession>A0AAD1Y765</accession>
<feature type="coiled-coil region" evidence="3">
    <location>
        <begin position="429"/>
        <end position="487"/>
    </location>
</feature>
<keyword evidence="2" id="KW-0677">Repeat</keyword>
<dbReference type="InterPro" id="IPR042655">
    <property type="entry name" value="LRC72"/>
</dbReference>
<feature type="region of interest" description="Disordered" evidence="4">
    <location>
        <begin position="737"/>
        <end position="840"/>
    </location>
</feature>